<reference evidence="1 2" key="1">
    <citation type="submission" date="2019-03" db="EMBL/GenBank/DDBJ databases">
        <title>Genomic Encyclopedia of Archaeal and Bacterial Type Strains, Phase II (KMG-II): from individual species to whole genera.</title>
        <authorList>
            <person name="Goeker M."/>
        </authorList>
    </citation>
    <scope>NUCLEOTIDE SEQUENCE [LARGE SCALE GENOMIC DNA]</scope>
    <source>
        <strain evidence="1 2">ATCC 25309</strain>
    </source>
</reference>
<proteinExistence type="predicted"/>
<dbReference type="EMBL" id="SOCA01000002">
    <property type="protein sequence ID" value="TDU72949.1"/>
    <property type="molecule type" value="Genomic_DNA"/>
</dbReference>
<evidence type="ECO:0000313" key="2">
    <source>
        <dbReference type="Proteomes" id="UP000295662"/>
    </source>
</evidence>
<protein>
    <submittedName>
        <fullName evidence="1">Uncharacterized protein</fullName>
    </submittedName>
</protein>
<gene>
    <name evidence="1" type="ORF">EI77_01415</name>
</gene>
<sequence>MSRKWKSSLQRYGTFFFNPAVSEVPPSPRQLFHLLDTGSITPEQFRESMAFHAREVIEEMEEDHLNPAAAFVEQMLCRRAAAKLLKHHEETLVREVLLALSELSDFPPGRWLWNAGHPHIPLHTFFRIKREPVFRMVSLDAAPQVVTVVVEYGAAGYTQPKKEEFRLRRDRRNQLGLERRRMILN</sequence>
<comment type="caution">
    <text evidence="1">The sequence shown here is derived from an EMBL/GenBank/DDBJ whole genome shotgun (WGS) entry which is preliminary data.</text>
</comment>
<evidence type="ECO:0000313" key="1">
    <source>
        <dbReference type="EMBL" id="TDU72949.1"/>
    </source>
</evidence>
<accession>A0A4R7S503</accession>
<organism evidence="1 2">
    <name type="scientific">Prosthecobacter fusiformis</name>
    <dbReference type="NCBI Taxonomy" id="48464"/>
    <lineage>
        <taxon>Bacteria</taxon>
        <taxon>Pseudomonadati</taxon>
        <taxon>Verrucomicrobiota</taxon>
        <taxon>Verrucomicrobiia</taxon>
        <taxon>Verrucomicrobiales</taxon>
        <taxon>Verrucomicrobiaceae</taxon>
        <taxon>Prosthecobacter</taxon>
    </lineage>
</organism>
<name>A0A4R7S503_9BACT</name>
<dbReference type="AlphaFoldDB" id="A0A4R7S503"/>
<keyword evidence="2" id="KW-1185">Reference proteome</keyword>
<dbReference type="Proteomes" id="UP000295662">
    <property type="component" value="Unassembled WGS sequence"/>
</dbReference>